<comment type="caution">
    <text evidence="9">The sequence shown here is derived from an EMBL/GenBank/DDBJ whole genome shotgun (WGS) entry which is preliminary data.</text>
</comment>
<name>A0A941IIJ5_9ACTN</name>
<dbReference type="EC" id="3.2.1.14" evidence="1"/>
<feature type="compositionally biased region" description="Low complexity" evidence="6">
    <location>
        <begin position="176"/>
        <end position="218"/>
    </location>
</feature>
<gene>
    <name evidence="9" type="ORF">KDK95_11135</name>
</gene>
<feature type="domain" description="GH18" evidence="8">
    <location>
        <begin position="229"/>
        <end position="522"/>
    </location>
</feature>
<dbReference type="InterPro" id="IPR050542">
    <property type="entry name" value="Glycosyl_Hydrlase18_Chitinase"/>
</dbReference>
<dbReference type="SUPFAM" id="SSF49785">
    <property type="entry name" value="Galactose-binding domain-like"/>
    <property type="match status" value="1"/>
</dbReference>
<evidence type="ECO:0000256" key="3">
    <source>
        <dbReference type="ARBA" id="ARBA00023295"/>
    </source>
</evidence>
<keyword evidence="7" id="KW-0732">Signal</keyword>
<dbReference type="RefSeq" id="WP_212518004.1">
    <property type="nucleotide sequence ID" value="NZ_JAGSOH010000024.1"/>
</dbReference>
<evidence type="ECO:0000256" key="2">
    <source>
        <dbReference type="ARBA" id="ARBA00022801"/>
    </source>
</evidence>
<sequence length="523" mass="52458">MARNQPTHDKRVRAALAVATAAAVAVAGAFFATQAQAASGNLLTNGSFATGSLSGWTCDAGTASVVTSPVYSGDTYALAGAANNSDDAQCTQTVSVQPNSTYSLSGEFEGDYVFLGVSGGSDTWTPAASSWQQLSMSFTTSSSQTSVTIYTHGWYAEGTYYADNLTLTGAAGGGSTSSSPSASATTTTASPSPTATTASASASPTATTASPTASSTGSSGSGGSGLPKHVLAGYWQDFTNGAESMSLAGVPSGYNLVDVAFATADSANDGGVTFSIDSGLSTALGGYTAAQFTADVATLHSRGQKVILSIGGQNGTISIGSSSAATNFANSVYSLMKQYGFDGVDIDLENGLNVTYTAQALQDLSSLDGSSLIITLAPQTIDMQSTSSDYFQLALDIKSILTISYTQYYNSGSMNGCDGNVYSEGTENFLTALACTQLQGGLSASQVGLGLPASSSAAGSGYVSPSVVTAALGCLAKGTGCGSFVPSTTYPGIGGAMDWSINWDASNGYSFLNTVGAYLSSLP</sequence>
<dbReference type="Proteomes" id="UP000676325">
    <property type="component" value="Unassembled WGS sequence"/>
</dbReference>
<dbReference type="AlphaFoldDB" id="A0A941IIJ5"/>
<dbReference type="PROSITE" id="PS01095">
    <property type="entry name" value="GH18_1"/>
    <property type="match status" value="1"/>
</dbReference>
<evidence type="ECO:0000256" key="7">
    <source>
        <dbReference type="SAM" id="SignalP"/>
    </source>
</evidence>
<dbReference type="InterPro" id="IPR008979">
    <property type="entry name" value="Galactose-bd-like_sf"/>
</dbReference>
<evidence type="ECO:0000313" key="10">
    <source>
        <dbReference type="Proteomes" id="UP000676325"/>
    </source>
</evidence>
<comment type="similarity">
    <text evidence="5">Belongs to the glycosyl hydrolase 18 family.</text>
</comment>
<evidence type="ECO:0000256" key="6">
    <source>
        <dbReference type="SAM" id="MobiDB-lite"/>
    </source>
</evidence>
<evidence type="ECO:0000313" key="9">
    <source>
        <dbReference type="EMBL" id="MBR7826857.1"/>
    </source>
</evidence>
<dbReference type="InterPro" id="IPR001223">
    <property type="entry name" value="Glyco_hydro18_cat"/>
</dbReference>
<reference evidence="9" key="1">
    <citation type="submission" date="2021-04" db="EMBL/GenBank/DDBJ databases">
        <title>Genome based classification of Actinospica acidithermotolerans sp. nov., an actinobacterium isolated from an Indonesian hot spring.</title>
        <authorList>
            <person name="Kusuma A.B."/>
            <person name="Putra K.E."/>
            <person name="Nafisah S."/>
            <person name="Loh J."/>
            <person name="Nouioui I."/>
            <person name="Goodfellow M."/>
        </authorList>
    </citation>
    <scope>NUCLEOTIDE SEQUENCE</scope>
    <source>
        <strain evidence="9">MGRD01-02</strain>
    </source>
</reference>
<dbReference type="GO" id="GO:0005975">
    <property type="term" value="P:carbohydrate metabolic process"/>
    <property type="evidence" value="ECO:0007669"/>
    <property type="project" value="InterPro"/>
</dbReference>
<feature type="signal peptide" evidence="7">
    <location>
        <begin position="1"/>
        <end position="37"/>
    </location>
</feature>
<dbReference type="InterPro" id="IPR003305">
    <property type="entry name" value="CenC_carb-bd"/>
</dbReference>
<keyword evidence="3 4" id="KW-0326">Glycosidase</keyword>
<dbReference type="GO" id="GO:0008843">
    <property type="term" value="F:endochitinase activity"/>
    <property type="evidence" value="ECO:0007669"/>
    <property type="project" value="UniProtKB-EC"/>
</dbReference>
<evidence type="ECO:0000259" key="8">
    <source>
        <dbReference type="PROSITE" id="PS51910"/>
    </source>
</evidence>
<organism evidence="9 10">
    <name type="scientific">Actinospica acidithermotolerans</name>
    <dbReference type="NCBI Taxonomy" id="2828514"/>
    <lineage>
        <taxon>Bacteria</taxon>
        <taxon>Bacillati</taxon>
        <taxon>Actinomycetota</taxon>
        <taxon>Actinomycetes</taxon>
        <taxon>Catenulisporales</taxon>
        <taxon>Actinospicaceae</taxon>
        <taxon>Actinospica</taxon>
    </lineage>
</organism>
<accession>A0A941IIJ5</accession>
<evidence type="ECO:0000256" key="5">
    <source>
        <dbReference type="RuleBase" id="RU004453"/>
    </source>
</evidence>
<dbReference type="InterPro" id="IPR017853">
    <property type="entry name" value="GH"/>
</dbReference>
<proteinExistence type="inferred from homology"/>
<feature type="chain" id="PRO_5038118336" description="chitinase" evidence="7">
    <location>
        <begin position="38"/>
        <end position="523"/>
    </location>
</feature>
<dbReference type="EMBL" id="JAGSOH010000024">
    <property type="protein sequence ID" value="MBR7826857.1"/>
    <property type="molecule type" value="Genomic_DNA"/>
</dbReference>
<keyword evidence="2 4" id="KW-0378">Hydrolase</keyword>
<protein>
    <recommendedName>
        <fullName evidence="1">chitinase</fullName>
        <ecNumber evidence="1">3.2.1.14</ecNumber>
    </recommendedName>
</protein>
<keyword evidence="10" id="KW-1185">Reference proteome</keyword>
<dbReference type="Pfam" id="PF00704">
    <property type="entry name" value="Glyco_hydro_18"/>
    <property type="match status" value="1"/>
</dbReference>
<evidence type="ECO:0000256" key="1">
    <source>
        <dbReference type="ARBA" id="ARBA00012729"/>
    </source>
</evidence>
<dbReference type="InterPro" id="IPR011583">
    <property type="entry name" value="Chitinase_II/V-like_cat"/>
</dbReference>
<dbReference type="CDD" id="cd02871">
    <property type="entry name" value="GH18_chitinase_D-like"/>
    <property type="match status" value="1"/>
</dbReference>
<dbReference type="Gene3D" id="3.20.20.80">
    <property type="entry name" value="Glycosidases"/>
    <property type="match status" value="1"/>
</dbReference>
<dbReference type="InterPro" id="IPR001579">
    <property type="entry name" value="Glyco_hydro_18_chit_AS"/>
</dbReference>
<dbReference type="GO" id="GO:0008061">
    <property type="term" value="F:chitin binding"/>
    <property type="evidence" value="ECO:0007669"/>
    <property type="project" value="InterPro"/>
</dbReference>
<dbReference type="PANTHER" id="PTHR45708:SF49">
    <property type="entry name" value="ENDOCHITINASE"/>
    <property type="match status" value="1"/>
</dbReference>
<feature type="region of interest" description="Disordered" evidence="6">
    <location>
        <begin position="171"/>
        <end position="224"/>
    </location>
</feature>
<dbReference type="PROSITE" id="PS51910">
    <property type="entry name" value="GH18_2"/>
    <property type="match status" value="1"/>
</dbReference>
<dbReference type="Pfam" id="PF02018">
    <property type="entry name" value="CBM_4_9"/>
    <property type="match status" value="1"/>
</dbReference>
<dbReference type="SUPFAM" id="SSF51445">
    <property type="entry name" value="(Trans)glycosidases"/>
    <property type="match status" value="1"/>
</dbReference>
<evidence type="ECO:0000256" key="4">
    <source>
        <dbReference type="RuleBase" id="RU000489"/>
    </source>
</evidence>
<dbReference type="SMART" id="SM00636">
    <property type="entry name" value="Glyco_18"/>
    <property type="match status" value="1"/>
</dbReference>
<dbReference type="PANTHER" id="PTHR45708">
    <property type="entry name" value="ENDOCHITINASE"/>
    <property type="match status" value="1"/>
</dbReference>
<dbReference type="Gene3D" id="2.60.120.260">
    <property type="entry name" value="Galactose-binding domain-like"/>
    <property type="match status" value="1"/>
</dbReference>